<evidence type="ECO:0000313" key="2">
    <source>
        <dbReference type="EMBL" id="VUZ41354.1"/>
    </source>
</evidence>
<organism evidence="2 3">
    <name type="scientific">Hymenolepis diminuta</name>
    <name type="common">Rat tapeworm</name>
    <dbReference type="NCBI Taxonomy" id="6216"/>
    <lineage>
        <taxon>Eukaryota</taxon>
        <taxon>Metazoa</taxon>
        <taxon>Spiralia</taxon>
        <taxon>Lophotrochozoa</taxon>
        <taxon>Platyhelminthes</taxon>
        <taxon>Cestoda</taxon>
        <taxon>Eucestoda</taxon>
        <taxon>Cyclophyllidea</taxon>
        <taxon>Hymenolepididae</taxon>
        <taxon>Hymenolepis</taxon>
    </lineage>
</organism>
<keyword evidence="1" id="KW-0812">Transmembrane</keyword>
<reference evidence="2 3" key="1">
    <citation type="submission" date="2019-07" db="EMBL/GenBank/DDBJ databases">
        <authorList>
            <person name="Jastrzebski P J."/>
            <person name="Paukszto L."/>
            <person name="Jastrzebski P J."/>
        </authorList>
    </citation>
    <scope>NUCLEOTIDE SEQUENCE [LARGE SCALE GENOMIC DNA]</scope>
    <source>
        <strain evidence="2 3">WMS-il1</strain>
    </source>
</reference>
<evidence type="ECO:0000313" key="3">
    <source>
        <dbReference type="Proteomes" id="UP000321570"/>
    </source>
</evidence>
<keyword evidence="1" id="KW-1133">Transmembrane helix</keyword>
<sequence length="92" mass="10220">MANPKWINLERIPGSVTKTNVTLPIRTPTEVRINAINAIGESNTTGRLVKPPLYYHTDRSWKVPDVFTYGAIGLGVLFLFILLIVLIALKST</sequence>
<evidence type="ECO:0000256" key="1">
    <source>
        <dbReference type="SAM" id="Phobius"/>
    </source>
</evidence>
<gene>
    <name evidence="2" type="ORF">WMSIL1_LOCUS2225</name>
</gene>
<feature type="transmembrane region" description="Helical" evidence="1">
    <location>
        <begin position="66"/>
        <end position="89"/>
    </location>
</feature>
<protein>
    <submittedName>
        <fullName evidence="2">Uncharacterized protein</fullName>
    </submittedName>
</protein>
<name>A0A564Y4C3_HYMDI</name>
<keyword evidence="3" id="KW-1185">Reference proteome</keyword>
<dbReference type="Proteomes" id="UP000321570">
    <property type="component" value="Unassembled WGS sequence"/>
</dbReference>
<dbReference type="EMBL" id="CABIJS010000055">
    <property type="protein sequence ID" value="VUZ41354.1"/>
    <property type="molecule type" value="Genomic_DNA"/>
</dbReference>
<feature type="non-terminal residue" evidence="2">
    <location>
        <position position="92"/>
    </location>
</feature>
<keyword evidence="1" id="KW-0472">Membrane</keyword>
<proteinExistence type="predicted"/>
<accession>A0A564Y4C3</accession>
<dbReference type="AlphaFoldDB" id="A0A564Y4C3"/>